<keyword evidence="2" id="KW-1185">Reference proteome</keyword>
<comment type="caution">
    <text evidence="1">The sequence shown here is derived from an EMBL/GenBank/DDBJ whole genome shotgun (WGS) entry which is preliminary data.</text>
</comment>
<gene>
    <name evidence="1" type="ORF">J4P90_25415</name>
</gene>
<protein>
    <submittedName>
        <fullName evidence="1">Uncharacterized protein</fullName>
    </submittedName>
</protein>
<evidence type="ECO:0000313" key="2">
    <source>
        <dbReference type="Proteomes" id="UP000677611"/>
    </source>
</evidence>
<reference evidence="1 2" key="1">
    <citation type="submission" date="2021-03" db="EMBL/GenBank/DDBJ databases">
        <title>Identification of novel Bacillus strains.</title>
        <authorList>
            <person name="Xiao Z."/>
            <person name="Li Y."/>
            <person name="Shen J."/>
        </authorList>
    </citation>
    <scope>NUCLEOTIDE SEQUENCE [LARGE SCALE GENOMIC DNA]</scope>
    <source>
        <strain evidence="1 2">SY8</strain>
    </source>
</reference>
<dbReference type="Proteomes" id="UP000677611">
    <property type="component" value="Unassembled WGS sequence"/>
</dbReference>
<name>A0ABS3P5K1_9BACI</name>
<dbReference type="EMBL" id="JAGDQJ010000050">
    <property type="protein sequence ID" value="MBO1628466.1"/>
    <property type="molecule type" value="Genomic_DNA"/>
</dbReference>
<feature type="non-terminal residue" evidence="1">
    <location>
        <position position="1"/>
    </location>
</feature>
<sequence length="169" mass="18270">MEGAGKIPSGGKNLLKDAYQYMKDTGEKVLGSGERDVVKKDSRANVPKENVGIVQSRINIANGPTRFSSSKNAGFEHVLDRHFDPLKNAGNFTISPEELKSILQAKETVKVPVQVMEQSGNYSRIINIGKEIGTIKPSIPNVGGQGTNYMMVITDKAGNLVTAYPVPKP</sequence>
<accession>A0ABS3P5K1</accession>
<evidence type="ECO:0000313" key="1">
    <source>
        <dbReference type="EMBL" id="MBO1628466.1"/>
    </source>
</evidence>
<organism evidence="1 2">
    <name type="scientific">Bacillus arachidis</name>
    <dbReference type="NCBI Taxonomy" id="2819290"/>
    <lineage>
        <taxon>Bacteria</taxon>
        <taxon>Bacillati</taxon>
        <taxon>Bacillota</taxon>
        <taxon>Bacilli</taxon>
        <taxon>Bacillales</taxon>
        <taxon>Bacillaceae</taxon>
        <taxon>Bacillus</taxon>
    </lineage>
</organism>
<proteinExistence type="predicted"/>